<dbReference type="EMBL" id="BPQB01000018">
    <property type="protein sequence ID" value="GJE90753.1"/>
    <property type="molecule type" value="Genomic_DNA"/>
</dbReference>
<organism evidence="1 2">
    <name type="scientific">Phanerochaete sordida</name>
    <dbReference type="NCBI Taxonomy" id="48140"/>
    <lineage>
        <taxon>Eukaryota</taxon>
        <taxon>Fungi</taxon>
        <taxon>Dikarya</taxon>
        <taxon>Basidiomycota</taxon>
        <taxon>Agaricomycotina</taxon>
        <taxon>Agaricomycetes</taxon>
        <taxon>Polyporales</taxon>
        <taxon>Phanerochaetaceae</taxon>
        <taxon>Phanerochaete</taxon>
    </lineage>
</organism>
<evidence type="ECO:0000313" key="2">
    <source>
        <dbReference type="Proteomes" id="UP000703269"/>
    </source>
</evidence>
<reference evidence="1 2" key="1">
    <citation type="submission" date="2021-08" db="EMBL/GenBank/DDBJ databases">
        <title>Draft Genome Sequence of Phanerochaete sordida strain YK-624.</title>
        <authorList>
            <person name="Mori T."/>
            <person name="Dohra H."/>
            <person name="Suzuki T."/>
            <person name="Kawagishi H."/>
            <person name="Hirai H."/>
        </authorList>
    </citation>
    <scope>NUCLEOTIDE SEQUENCE [LARGE SCALE GENOMIC DNA]</scope>
    <source>
        <strain evidence="1 2">YK-624</strain>
    </source>
</reference>
<comment type="caution">
    <text evidence="1">The sequence shown here is derived from an EMBL/GenBank/DDBJ whole genome shotgun (WGS) entry which is preliminary data.</text>
</comment>
<gene>
    <name evidence="1" type="ORF">PsYK624_068970</name>
</gene>
<protein>
    <submittedName>
        <fullName evidence="1">Uncharacterized protein</fullName>
    </submittedName>
</protein>
<name>A0A9P3G7J1_9APHY</name>
<proteinExistence type="predicted"/>
<sequence>MMQIIRDIGRRSAARRLDHIIPGGRSLDAYIFARSCKAHPVLGLVFSDHEHSFRTSVRSEARFDARPCLERASAPPAWA</sequence>
<dbReference type="Proteomes" id="UP000703269">
    <property type="component" value="Unassembled WGS sequence"/>
</dbReference>
<evidence type="ECO:0000313" key="1">
    <source>
        <dbReference type="EMBL" id="GJE90753.1"/>
    </source>
</evidence>
<keyword evidence="2" id="KW-1185">Reference proteome</keyword>
<accession>A0A9P3G7J1</accession>
<dbReference type="AlphaFoldDB" id="A0A9P3G7J1"/>